<dbReference type="AlphaFoldDB" id="N9C6F4"/>
<comment type="caution">
    <text evidence="4">The sequence shown here is derived from an EMBL/GenBank/DDBJ whole genome shotgun (WGS) entry which is preliminary data.</text>
</comment>
<evidence type="ECO:0000256" key="1">
    <source>
        <dbReference type="ARBA" id="ARBA00001946"/>
    </source>
</evidence>
<name>N9C6F4_9GAMM</name>
<dbReference type="EMBL" id="APQD01000023">
    <property type="protein sequence ID" value="ENV81437.1"/>
    <property type="molecule type" value="Genomic_DNA"/>
</dbReference>
<reference evidence="4 5" key="1">
    <citation type="submission" date="2013-02" db="EMBL/GenBank/DDBJ databases">
        <title>The Genome Sequence of Acinetobacter bouvetii CIP 107468.</title>
        <authorList>
            <consortium name="The Broad Institute Genome Sequencing Platform"/>
            <consortium name="The Broad Institute Genome Sequencing Center for Infectious Disease"/>
            <person name="Cerqueira G."/>
            <person name="Feldgarden M."/>
            <person name="Courvalin P."/>
            <person name="Perichon B."/>
            <person name="Grillot-Courvalin C."/>
            <person name="Clermont D."/>
            <person name="Rocha E."/>
            <person name="Yoon E.-J."/>
            <person name="Nemec A."/>
            <person name="Walker B."/>
            <person name="Young S.K."/>
            <person name="Zeng Q."/>
            <person name="Gargeya S."/>
            <person name="Fitzgerald M."/>
            <person name="Haas B."/>
            <person name="Abouelleil A."/>
            <person name="Alvarado L."/>
            <person name="Arachchi H.M."/>
            <person name="Berlin A.M."/>
            <person name="Chapman S.B."/>
            <person name="Dewar J."/>
            <person name="Goldberg J."/>
            <person name="Griggs A."/>
            <person name="Gujja S."/>
            <person name="Hansen M."/>
            <person name="Howarth C."/>
            <person name="Imamovic A."/>
            <person name="Larimer J."/>
            <person name="McCowan C."/>
            <person name="Murphy C."/>
            <person name="Neiman D."/>
            <person name="Pearson M."/>
            <person name="Priest M."/>
            <person name="Roberts A."/>
            <person name="Saif S."/>
            <person name="Shea T."/>
            <person name="Sisk P."/>
            <person name="Sykes S."/>
            <person name="Wortman J."/>
            <person name="Nusbaum C."/>
            <person name="Birren B."/>
        </authorList>
    </citation>
    <scope>NUCLEOTIDE SEQUENCE [LARGE SCALE GENOMIC DNA]</scope>
    <source>
        <strain evidence="4 5">CIP 107468</strain>
    </source>
</reference>
<dbReference type="PANTHER" id="PTHR43046">
    <property type="entry name" value="GDP-MANNOSE MANNOSYL HYDROLASE"/>
    <property type="match status" value="1"/>
</dbReference>
<dbReference type="RefSeq" id="WP_005013030.1">
    <property type="nucleotide sequence ID" value="NZ_KB849730.1"/>
</dbReference>
<dbReference type="InterPro" id="IPR000086">
    <property type="entry name" value="NUDIX_hydrolase_dom"/>
</dbReference>
<dbReference type="eggNOG" id="COG1051">
    <property type="taxonomic scope" value="Bacteria"/>
</dbReference>
<dbReference type="InterPro" id="IPR020084">
    <property type="entry name" value="NUDIX_hydrolase_CS"/>
</dbReference>
<keyword evidence="5" id="KW-1185">Reference proteome</keyword>
<gene>
    <name evidence="4" type="ORF">F941_02995</name>
</gene>
<comment type="cofactor">
    <cofactor evidence="1">
        <name>Mg(2+)</name>
        <dbReference type="ChEBI" id="CHEBI:18420"/>
    </cofactor>
</comment>
<dbReference type="SUPFAM" id="SSF55811">
    <property type="entry name" value="Nudix"/>
    <property type="match status" value="1"/>
</dbReference>
<dbReference type="PANTHER" id="PTHR43046:SF2">
    <property type="entry name" value="8-OXO-DGTP DIPHOSPHATASE-RELATED"/>
    <property type="match status" value="1"/>
</dbReference>
<evidence type="ECO:0000259" key="3">
    <source>
        <dbReference type="PROSITE" id="PS51462"/>
    </source>
</evidence>
<accession>N9C6F4</accession>
<dbReference type="GO" id="GO:0016787">
    <property type="term" value="F:hydrolase activity"/>
    <property type="evidence" value="ECO:0007669"/>
    <property type="project" value="UniProtKB-KW"/>
</dbReference>
<keyword evidence="2" id="KW-0378">Hydrolase</keyword>
<dbReference type="PROSITE" id="PS51462">
    <property type="entry name" value="NUDIX"/>
    <property type="match status" value="1"/>
</dbReference>
<dbReference type="Gene3D" id="3.90.79.10">
    <property type="entry name" value="Nucleoside Triphosphate Pyrophosphohydrolase"/>
    <property type="match status" value="1"/>
</dbReference>
<sequence>MKVITVAAGIVLNDQHQLLLVRKKNTSCFMQVGGKLEPNELPERTIIREIEEEIGCTAQIQHYLGRFETPAANEPDHLLVSYVYHVTLDRNPEVQAEIAEMKWVDLNDAETALAPLTSEIVMPWVKQYLVASA</sequence>
<evidence type="ECO:0000256" key="2">
    <source>
        <dbReference type="ARBA" id="ARBA00022801"/>
    </source>
</evidence>
<dbReference type="PATRIC" id="fig|1120925.3.peg.3138"/>
<dbReference type="CDD" id="cd04690">
    <property type="entry name" value="NUDIX_Hydrolase"/>
    <property type="match status" value="1"/>
</dbReference>
<dbReference type="Pfam" id="PF00293">
    <property type="entry name" value="NUDIX"/>
    <property type="match status" value="1"/>
</dbReference>
<feature type="domain" description="Nudix hydrolase" evidence="3">
    <location>
        <begin position="1"/>
        <end position="127"/>
    </location>
</feature>
<dbReference type="OrthoDB" id="9801098at2"/>
<proteinExistence type="predicted"/>
<evidence type="ECO:0000313" key="5">
    <source>
        <dbReference type="Proteomes" id="UP000018460"/>
    </source>
</evidence>
<protein>
    <recommendedName>
        <fullName evidence="3">Nudix hydrolase domain-containing protein</fullName>
    </recommendedName>
</protein>
<evidence type="ECO:0000313" key="4">
    <source>
        <dbReference type="EMBL" id="ENV81437.1"/>
    </source>
</evidence>
<dbReference type="InterPro" id="IPR015797">
    <property type="entry name" value="NUDIX_hydrolase-like_dom_sf"/>
</dbReference>
<dbReference type="Proteomes" id="UP000018460">
    <property type="component" value="Unassembled WGS sequence"/>
</dbReference>
<dbReference type="PROSITE" id="PS00893">
    <property type="entry name" value="NUDIX_BOX"/>
    <property type="match status" value="1"/>
</dbReference>
<organism evidence="4 5">
    <name type="scientific">Acinetobacter bouvetii DSM 14964 = CIP 107468</name>
    <dbReference type="NCBI Taxonomy" id="1120925"/>
    <lineage>
        <taxon>Bacteria</taxon>
        <taxon>Pseudomonadati</taxon>
        <taxon>Pseudomonadota</taxon>
        <taxon>Gammaproteobacteria</taxon>
        <taxon>Moraxellales</taxon>
        <taxon>Moraxellaceae</taxon>
        <taxon>Acinetobacter</taxon>
    </lineage>
</organism>